<proteinExistence type="inferred from homology"/>
<dbReference type="Gene3D" id="3.40.50.720">
    <property type="entry name" value="NAD(P)-binding Rossmann-like Domain"/>
    <property type="match status" value="1"/>
</dbReference>
<evidence type="ECO:0000259" key="4">
    <source>
        <dbReference type="Pfam" id="PF22725"/>
    </source>
</evidence>
<dbReference type="EMBL" id="KL363203">
    <property type="protein sequence ID" value="KFD55005.1"/>
    <property type="molecule type" value="Genomic_DNA"/>
</dbReference>
<reference evidence="5 6" key="1">
    <citation type="journal article" date="2014" name="Nat. Genet.">
        <title>Genome and transcriptome of the porcine whipworm Trichuris suis.</title>
        <authorList>
            <person name="Jex A.R."/>
            <person name="Nejsum P."/>
            <person name="Schwarz E.M."/>
            <person name="Hu L."/>
            <person name="Young N.D."/>
            <person name="Hall R.S."/>
            <person name="Korhonen P.K."/>
            <person name="Liao S."/>
            <person name="Thamsborg S."/>
            <person name="Xia J."/>
            <person name="Xu P."/>
            <person name="Wang S."/>
            <person name="Scheerlinck J.P."/>
            <person name="Hofmann A."/>
            <person name="Sternberg P.W."/>
            <person name="Wang J."/>
            <person name="Gasser R.B."/>
        </authorList>
    </citation>
    <scope>NUCLEOTIDE SEQUENCE [LARGE SCALE GENOMIC DNA]</scope>
    <source>
        <strain evidence="5">DCEP-RM93M</strain>
    </source>
</reference>
<dbReference type="AlphaFoldDB" id="A0A085MCQ9"/>
<dbReference type="InterPro" id="IPR000683">
    <property type="entry name" value="Gfo/Idh/MocA-like_OxRdtase_N"/>
</dbReference>
<protein>
    <submittedName>
        <fullName evidence="5">Uncharacterized protein</fullName>
    </submittedName>
</protein>
<dbReference type="InterPro" id="IPR055170">
    <property type="entry name" value="GFO_IDH_MocA-like_dom"/>
</dbReference>
<dbReference type="SUPFAM" id="SSF55347">
    <property type="entry name" value="Glyceraldehyde-3-phosphate dehydrogenase-like, C-terminal domain"/>
    <property type="match status" value="1"/>
</dbReference>
<sequence>MRCNVGIIAPVELAPTFVPRVNKLGFHTKALWTPDIAHTVQVAADLDIPFAASCPDEVLLRKEVQLVVITGCPMISSQLSIKALGIGKHVICDVPSCLSLKEAVRMLSAAQYYPQLVALVGFGMRHLAVIQKTHQLLRQVAIGELLVIDAIVRTGALHGSAYNWRFEQLSGGGLLNIVGSHVIDLICFLVGKRAVCVQGVVQSLPSCSMQSTSSGSSSSQQQEEFRRMNADNVCSFLMRFDDGMHASVNLNALGAPNFFLELLCWGTQGQLIVQNFYLYLVKFTSNGPIKQLLLNEEADVAIDESFGGYANRSCAQLHQLTLFSLLRSLNKPLQALLSPSSSSSSSETDTKLTVPLKEERLNDAANFEDALYVKAVVEAIKLASLRGEDVHIEMPVQCDDGL</sequence>
<dbReference type="Proteomes" id="UP000030764">
    <property type="component" value="Unassembled WGS sequence"/>
</dbReference>
<keyword evidence="6" id="KW-1185">Reference proteome</keyword>
<name>A0A085MCQ9_9BILA</name>
<evidence type="ECO:0000256" key="1">
    <source>
        <dbReference type="ARBA" id="ARBA00010928"/>
    </source>
</evidence>
<accession>A0A085MCQ9</accession>
<evidence type="ECO:0000259" key="3">
    <source>
        <dbReference type="Pfam" id="PF01408"/>
    </source>
</evidence>
<gene>
    <name evidence="5" type="ORF">M513_04187</name>
</gene>
<dbReference type="GO" id="GO:0000166">
    <property type="term" value="F:nucleotide binding"/>
    <property type="evidence" value="ECO:0007669"/>
    <property type="project" value="InterPro"/>
</dbReference>
<comment type="similarity">
    <text evidence="1">Belongs to the Gfo/Idh/MocA family.</text>
</comment>
<dbReference type="SUPFAM" id="SSF51735">
    <property type="entry name" value="NAD(P)-binding Rossmann-fold domains"/>
    <property type="match status" value="1"/>
</dbReference>
<dbReference type="InterPro" id="IPR050463">
    <property type="entry name" value="Gfo/Idh/MocA_oxidrdct_glycsds"/>
</dbReference>
<organism evidence="5 6">
    <name type="scientific">Trichuris suis</name>
    <name type="common">pig whipworm</name>
    <dbReference type="NCBI Taxonomy" id="68888"/>
    <lineage>
        <taxon>Eukaryota</taxon>
        <taxon>Metazoa</taxon>
        <taxon>Ecdysozoa</taxon>
        <taxon>Nematoda</taxon>
        <taxon>Enoplea</taxon>
        <taxon>Dorylaimia</taxon>
        <taxon>Trichinellida</taxon>
        <taxon>Trichuridae</taxon>
        <taxon>Trichuris</taxon>
    </lineage>
</organism>
<dbReference type="Pfam" id="PF22725">
    <property type="entry name" value="GFO_IDH_MocA_C3"/>
    <property type="match status" value="1"/>
</dbReference>
<dbReference type="PANTHER" id="PTHR43818:SF11">
    <property type="entry name" value="BCDNA.GH03377"/>
    <property type="match status" value="1"/>
</dbReference>
<dbReference type="Pfam" id="PF01408">
    <property type="entry name" value="GFO_IDH_MocA"/>
    <property type="match status" value="1"/>
</dbReference>
<keyword evidence="2" id="KW-0560">Oxidoreductase</keyword>
<dbReference type="Gene3D" id="3.30.360.10">
    <property type="entry name" value="Dihydrodipicolinate Reductase, domain 2"/>
    <property type="match status" value="1"/>
</dbReference>
<dbReference type="InterPro" id="IPR036291">
    <property type="entry name" value="NAD(P)-bd_dom_sf"/>
</dbReference>
<dbReference type="PANTHER" id="PTHR43818">
    <property type="entry name" value="BCDNA.GH03377"/>
    <property type="match status" value="1"/>
</dbReference>
<evidence type="ECO:0000256" key="2">
    <source>
        <dbReference type="ARBA" id="ARBA00023002"/>
    </source>
</evidence>
<feature type="domain" description="Gfo/Idh/MocA-like oxidoreductase N-terminal" evidence="3">
    <location>
        <begin position="25"/>
        <end position="114"/>
    </location>
</feature>
<feature type="domain" description="GFO/IDH/MocA-like oxidoreductase" evidence="4">
    <location>
        <begin position="130"/>
        <end position="271"/>
    </location>
</feature>
<dbReference type="GO" id="GO:0016491">
    <property type="term" value="F:oxidoreductase activity"/>
    <property type="evidence" value="ECO:0007669"/>
    <property type="project" value="UniProtKB-KW"/>
</dbReference>
<evidence type="ECO:0000313" key="5">
    <source>
        <dbReference type="EMBL" id="KFD55005.1"/>
    </source>
</evidence>
<evidence type="ECO:0000313" key="6">
    <source>
        <dbReference type="Proteomes" id="UP000030764"/>
    </source>
</evidence>